<proteinExistence type="predicted"/>
<comment type="caution">
    <text evidence="1">The sequence shown here is derived from an EMBL/GenBank/DDBJ whole genome shotgun (WGS) entry which is preliminary data.</text>
</comment>
<name>A0A504YN44_FASGI</name>
<evidence type="ECO:0000313" key="1">
    <source>
        <dbReference type="EMBL" id="TPP63392.1"/>
    </source>
</evidence>
<evidence type="ECO:0000313" key="2">
    <source>
        <dbReference type="Proteomes" id="UP000316759"/>
    </source>
</evidence>
<keyword evidence="2" id="KW-1185">Reference proteome</keyword>
<organism evidence="1 2">
    <name type="scientific">Fasciola gigantica</name>
    <name type="common">Giant liver fluke</name>
    <dbReference type="NCBI Taxonomy" id="46835"/>
    <lineage>
        <taxon>Eukaryota</taxon>
        <taxon>Metazoa</taxon>
        <taxon>Spiralia</taxon>
        <taxon>Lophotrochozoa</taxon>
        <taxon>Platyhelminthes</taxon>
        <taxon>Trematoda</taxon>
        <taxon>Digenea</taxon>
        <taxon>Plagiorchiida</taxon>
        <taxon>Echinostomata</taxon>
        <taxon>Echinostomatoidea</taxon>
        <taxon>Fasciolidae</taxon>
        <taxon>Fasciola</taxon>
    </lineage>
</organism>
<gene>
    <name evidence="1" type="ORF">FGIG_00837</name>
</gene>
<dbReference type="AlphaFoldDB" id="A0A504YN44"/>
<reference evidence="1 2" key="1">
    <citation type="submission" date="2019-04" db="EMBL/GenBank/DDBJ databases">
        <title>Annotation for the trematode Fasciola gigantica.</title>
        <authorList>
            <person name="Choi Y.-J."/>
        </authorList>
    </citation>
    <scope>NUCLEOTIDE SEQUENCE [LARGE SCALE GENOMIC DNA]</scope>
    <source>
        <strain evidence="1">Uganda_cow_1</strain>
    </source>
</reference>
<dbReference type="Proteomes" id="UP000316759">
    <property type="component" value="Unassembled WGS sequence"/>
</dbReference>
<accession>A0A504YN44</accession>
<sequence length="144" mass="15737">MCFAIYSSSVLSPYPIQVWKFKDDAVAQLHAALESLPPGSDSFFRLNAEQMDVAFRERPIAEVPQQSFEMRSKGYVAKWLGPSFIAFGGSNANVFRVFTQNKAASTAAVTDLPNGVFSVAFAPSQTNDFQRPLQLAFAAGQGFT</sequence>
<protein>
    <submittedName>
        <fullName evidence="1">Uncharacterized protein</fullName>
    </submittedName>
</protein>
<dbReference type="EMBL" id="SUNJ01005731">
    <property type="protein sequence ID" value="TPP63392.1"/>
    <property type="molecule type" value="Genomic_DNA"/>
</dbReference>
<dbReference type="OrthoDB" id="10251741at2759"/>